<sequence length="714" mass="79117">MENILNSTDAMNLDKLLQSFEFENKQYVKLIEKENQQIEAYSKRIEEGKTSITHTQSAINQLDDDTKRAHKQFTQNRDNCESLRKTTVVLMEHEVALNKKLNSVVITTENDRAERNGVLQHYQNIWEDYKATYKTFPLAIKLHKEKEEFSQLNIQVEEAKKQAEMLTKQIKMAQGNDGVNFKNLNSFITKLAGMKLETTQITTQIQNKIKEKESLEKELEEMKAKKQQKSGIESMETDGDKPVETSASSSTMIGMYDNEEEDIAELNTNNNTDTTSTENNVIMNIVPSDPMHLERQAGLIPQKMEQVKPTSTGEDVVMFTTQTQLPAQVQAPKLFAIPPSIQINPIPVLHQRMPTNLTSIDKNTTLPKTSTNQLRINNQLRLLTPQITSPSTKLAPKLISCPPSLVMPLESTRPSVAPKPQPSPNTPRLFQPLTIARSPTTSNPNMSQQQQQISRTPKPTPGTPATPHISAVQNNSPLCFSKDMSPSSQTPKQTKSPLVTSQTGKSSPKTPGTPKTSTNCNEGSTSTSPFDLNKHLEKMKQMRKSPNVMPLKGRAMFAESTEEESRASSQFIQPFYQAKAQSTDSSSHRFSCFENISSPETPSGASFSFGPGAKSPTSETCFNIRSDVKSPTSEAPFNLAFDFGSGVKSPTGDNSFMSLFNDRSKVGETAAESSSFSFSFGGGDNSGAKSPEQSDFTFNFGASESQSKSNFSFF</sequence>
<dbReference type="GO" id="GO:0010705">
    <property type="term" value="P:meiotic DNA double-strand break processing involved in reciprocal meiotic recombination"/>
    <property type="evidence" value="ECO:0007669"/>
    <property type="project" value="TreeGrafter"/>
</dbReference>
<dbReference type="Proteomes" id="UP001347796">
    <property type="component" value="Unassembled WGS sequence"/>
</dbReference>
<dbReference type="GO" id="GO:0007129">
    <property type="term" value="P:homologous chromosome pairing at meiosis"/>
    <property type="evidence" value="ECO:0007669"/>
    <property type="project" value="TreeGrafter"/>
</dbReference>
<dbReference type="GO" id="GO:0048477">
    <property type="term" value="P:oogenesis"/>
    <property type="evidence" value="ECO:0007669"/>
    <property type="project" value="TreeGrafter"/>
</dbReference>
<feature type="coiled-coil region" evidence="1">
    <location>
        <begin position="24"/>
        <end position="51"/>
    </location>
</feature>
<feature type="compositionally biased region" description="Polar residues" evidence="2">
    <location>
        <begin position="519"/>
        <end position="530"/>
    </location>
</feature>
<feature type="compositionally biased region" description="Polar residues" evidence="2">
    <location>
        <begin position="471"/>
        <end position="502"/>
    </location>
</feature>
<comment type="caution">
    <text evidence="3">The sequence shown here is derived from an EMBL/GenBank/DDBJ whole genome shotgun (WGS) entry which is preliminary data.</text>
</comment>
<feature type="compositionally biased region" description="Polar residues" evidence="2">
    <location>
        <begin position="590"/>
        <end position="606"/>
    </location>
</feature>
<accession>A0AAN8JUL9</accession>
<feature type="compositionally biased region" description="Low complexity" evidence="2">
    <location>
        <begin position="503"/>
        <end position="518"/>
    </location>
</feature>
<reference evidence="3 4" key="1">
    <citation type="submission" date="2024-01" db="EMBL/GenBank/DDBJ databases">
        <title>The genome of the rayed Mediterranean limpet Patella caerulea (Linnaeus, 1758).</title>
        <authorList>
            <person name="Anh-Thu Weber A."/>
            <person name="Halstead-Nussloch G."/>
        </authorList>
    </citation>
    <scope>NUCLEOTIDE SEQUENCE [LARGE SCALE GENOMIC DNA]</scope>
    <source>
        <strain evidence="3">AATW-2023a</strain>
        <tissue evidence="3">Whole specimen</tissue>
    </source>
</reference>
<dbReference type="Pfam" id="PF15676">
    <property type="entry name" value="S6OS1"/>
    <property type="match status" value="1"/>
</dbReference>
<feature type="region of interest" description="Disordered" evidence="2">
    <location>
        <begin position="217"/>
        <end position="252"/>
    </location>
</feature>
<gene>
    <name evidence="3" type="ORF">SNE40_009202</name>
</gene>
<feature type="region of interest" description="Disordered" evidence="2">
    <location>
        <begin position="682"/>
        <end position="714"/>
    </location>
</feature>
<dbReference type="GO" id="GO:0007283">
    <property type="term" value="P:spermatogenesis"/>
    <property type="evidence" value="ECO:0007669"/>
    <property type="project" value="TreeGrafter"/>
</dbReference>
<evidence type="ECO:0000256" key="1">
    <source>
        <dbReference type="SAM" id="Coils"/>
    </source>
</evidence>
<dbReference type="PANTHER" id="PTHR35449:SF1">
    <property type="entry name" value="PROTEIN SIX6OS1"/>
    <property type="match status" value="1"/>
</dbReference>
<feature type="region of interest" description="Disordered" evidence="2">
    <location>
        <begin position="590"/>
        <end position="620"/>
    </location>
</feature>
<protein>
    <submittedName>
        <fullName evidence="3">Uncharacterized protein</fullName>
    </submittedName>
</protein>
<evidence type="ECO:0000313" key="4">
    <source>
        <dbReference type="Proteomes" id="UP001347796"/>
    </source>
</evidence>
<evidence type="ECO:0000313" key="3">
    <source>
        <dbReference type="EMBL" id="KAK6181323.1"/>
    </source>
</evidence>
<feature type="compositionally biased region" description="Polar residues" evidence="2">
    <location>
        <begin position="437"/>
        <end position="455"/>
    </location>
</feature>
<keyword evidence="4" id="KW-1185">Reference proteome</keyword>
<name>A0AAN8JUL9_PATCE</name>
<evidence type="ECO:0000256" key="2">
    <source>
        <dbReference type="SAM" id="MobiDB-lite"/>
    </source>
</evidence>
<feature type="compositionally biased region" description="Polar residues" evidence="2">
    <location>
        <begin position="687"/>
        <end position="714"/>
    </location>
</feature>
<feature type="region of interest" description="Disordered" evidence="2">
    <location>
        <begin position="410"/>
        <end position="534"/>
    </location>
</feature>
<dbReference type="GO" id="GO:0000801">
    <property type="term" value="C:central element"/>
    <property type="evidence" value="ECO:0007669"/>
    <property type="project" value="TreeGrafter"/>
</dbReference>
<dbReference type="AlphaFoldDB" id="A0AAN8JUL9"/>
<dbReference type="EMBL" id="JAZGQO010000007">
    <property type="protein sequence ID" value="KAK6181323.1"/>
    <property type="molecule type" value="Genomic_DNA"/>
</dbReference>
<dbReference type="PANTHER" id="PTHR35449">
    <property type="entry name" value="PROTEIN SIX6OS1"/>
    <property type="match status" value="1"/>
</dbReference>
<dbReference type="InterPro" id="IPR031380">
    <property type="entry name" value="SIX6OS1"/>
</dbReference>
<organism evidence="3 4">
    <name type="scientific">Patella caerulea</name>
    <name type="common">Rayed Mediterranean limpet</name>
    <dbReference type="NCBI Taxonomy" id="87958"/>
    <lineage>
        <taxon>Eukaryota</taxon>
        <taxon>Metazoa</taxon>
        <taxon>Spiralia</taxon>
        <taxon>Lophotrochozoa</taxon>
        <taxon>Mollusca</taxon>
        <taxon>Gastropoda</taxon>
        <taxon>Patellogastropoda</taxon>
        <taxon>Patelloidea</taxon>
        <taxon>Patellidae</taxon>
        <taxon>Patella</taxon>
    </lineage>
</organism>
<proteinExistence type="predicted"/>
<keyword evidence="1" id="KW-0175">Coiled coil</keyword>